<protein>
    <recommendedName>
        <fullName evidence="2">Glycoside-hydrolase family GH114 TIM-barrel domain-containing protein</fullName>
    </recommendedName>
</protein>
<feature type="signal peptide" evidence="1">
    <location>
        <begin position="1"/>
        <end position="26"/>
    </location>
</feature>
<dbReference type="InterPro" id="IPR013785">
    <property type="entry name" value="Aldolase_TIM"/>
</dbReference>
<comment type="caution">
    <text evidence="3">The sequence shown here is derived from an EMBL/GenBank/DDBJ whole genome shotgun (WGS) entry which is preliminary data.</text>
</comment>
<dbReference type="PANTHER" id="PTHR35273:SF2">
    <property type="entry name" value="ALPHA-GALACTOSIDASE"/>
    <property type="match status" value="1"/>
</dbReference>
<gene>
    <name evidence="3" type="ORF">FHX49_000875</name>
</gene>
<evidence type="ECO:0000259" key="2">
    <source>
        <dbReference type="Pfam" id="PF03537"/>
    </source>
</evidence>
<accession>A0A7W4YMA7</accession>
<feature type="chain" id="PRO_5030844580" description="Glycoside-hydrolase family GH114 TIM-barrel domain-containing protein" evidence="1">
    <location>
        <begin position="27"/>
        <end position="266"/>
    </location>
</feature>
<feature type="domain" description="Glycoside-hydrolase family GH114 TIM-barrel" evidence="2">
    <location>
        <begin position="38"/>
        <end position="254"/>
    </location>
</feature>
<dbReference type="InterPro" id="IPR004352">
    <property type="entry name" value="GH114_TIM-barrel"/>
</dbReference>
<keyword evidence="4" id="KW-1185">Reference proteome</keyword>
<evidence type="ECO:0000313" key="4">
    <source>
        <dbReference type="Proteomes" id="UP000529310"/>
    </source>
</evidence>
<dbReference type="PROSITE" id="PS51257">
    <property type="entry name" value="PROKAR_LIPOPROTEIN"/>
    <property type="match status" value="1"/>
</dbReference>
<evidence type="ECO:0000313" key="3">
    <source>
        <dbReference type="EMBL" id="MBB2975309.1"/>
    </source>
</evidence>
<dbReference type="PANTHER" id="PTHR35273">
    <property type="entry name" value="ALPHA-1,4 POLYGALACTOSAMINIDASE, PUTATIVE (AFU_ORTHOLOGUE AFUA_3G07890)-RELATED"/>
    <property type="match status" value="1"/>
</dbReference>
<reference evidence="3 4" key="1">
    <citation type="submission" date="2020-08" db="EMBL/GenBank/DDBJ databases">
        <title>Sequencing the genomes of 1000 actinobacteria strains.</title>
        <authorList>
            <person name="Klenk H.-P."/>
        </authorList>
    </citation>
    <scope>NUCLEOTIDE SEQUENCE [LARGE SCALE GENOMIC DNA]</scope>
    <source>
        <strain evidence="3 4">DSM 27099</strain>
    </source>
</reference>
<dbReference type="Gene3D" id="3.20.20.70">
    <property type="entry name" value="Aldolase class I"/>
    <property type="match status" value="1"/>
</dbReference>
<organism evidence="3 4">
    <name type="scientific">Microbacterium endophyticum</name>
    <dbReference type="NCBI Taxonomy" id="1526412"/>
    <lineage>
        <taxon>Bacteria</taxon>
        <taxon>Bacillati</taxon>
        <taxon>Actinomycetota</taxon>
        <taxon>Actinomycetes</taxon>
        <taxon>Micrococcales</taxon>
        <taxon>Microbacteriaceae</taxon>
        <taxon>Microbacterium</taxon>
    </lineage>
</organism>
<keyword evidence="1" id="KW-0732">Signal</keyword>
<dbReference type="Proteomes" id="UP000529310">
    <property type="component" value="Unassembled WGS sequence"/>
</dbReference>
<name>A0A7W4YMA7_9MICO</name>
<dbReference type="AlphaFoldDB" id="A0A7W4YMA7"/>
<dbReference type="SUPFAM" id="SSF51445">
    <property type="entry name" value="(Trans)glycosidases"/>
    <property type="match status" value="1"/>
</dbReference>
<dbReference type="RefSeq" id="WP_241246293.1">
    <property type="nucleotide sequence ID" value="NZ_CP049255.1"/>
</dbReference>
<dbReference type="Pfam" id="PF03537">
    <property type="entry name" value="Glyco_hydro_114"/>
    <property type="match status" value="1"/>
</dbReference>
<sequence length="266" mass="28686">MRGICGKVTSAGALALVLLISGCSTATEIAPPPSDGVFDYQLGGGYEPGDDVTVVTRDSTDEPAEGLYSICYVNGFQTQPDEAWPEALILHEADGTRVADPAWPAEYLLDISTPEKRAEAAAKQSTVIERCAKSGFQAVEFDNLDSWTRSDGALTEADAVAFAVLLVDTTHGEGLAASQKNSAEMTAEGKNDIGFDFVTVEECDLFDECDEFTKAYGDQVFDIEYTDDLRGTFADVCSRVATPARTILRDRDLVTPDSSDYVFEHC</sequence>
<evidence type="ECO:0000256" key="1">
    <source>
        <dbReference type="SAM" id="SignalP"/>
    </source>
</evidence>
<dbReference type="InterPro" id="IPR017853">
    <property type="entry name" value="GH"/>
</dbReference>
<proteinExistence type="predicted"/>
<dbReference type="EMBL" id="JACHWQ010000002">
    <property type="protein sequence ID" value="MBB2975309.1"/>
    <property type="molecule type" value="Genomic_DNA"/>
</dbReference>